<dbReference type="RefSeq" id="XP_458657.2">
    <property type="nucleotide sequence ID" value="XM_458657.1"/>
</dbReference>
<dbReference type="InParanoid" id="Q6BT13"/>
<dbReference type="EMBL" id="CR382136">
    <property type="protein sequence ID" value="CAG86796.2"/>
    <property type="molecule type" value="Genomic_DNA"/>
</dbReference>
<gene>
    <name evidence="3" type="ordered locus">DEHA2D04378g</name>
</gene>
<accession>Q6BT13</accession>
<evidence type="ECO:0000256" key="2">
    <source>
        <dbReference type="SAM" id="SignalP"/>
    </source>
</evidence>
<feature type="compositionally biased region" description="Low complexity" evidence="1">
    <location>
        <begin position="236"/>
        <end position="248"/>
    </location>
</feature>
<keyword evidence="2" id="KW-0732">Signal</keyword>
<dbReference type="OrthoDB" id="10577011at2759"/>
<dbReference type="VEuPathDB" id="FungiDB:DEHA2D04378g"/>
<dbReference type="Proteomes" id="UP000000599">
    <property type="component" value="Chromosome D"/>
</dbReference>
<dbReference type="AlphaFoldDB" id="Q6BT13"/>
<protein>
    <submittedName>
        <fullName evidence="3">DEHA2D04378p</fullName>
    </submittedName>
</protein>
<feature type="compositionally biased region" description="Low complexity" evidence="1">
    <location>
        <begin position="212"/>
        <end position="228"/>
    </location>
</feature>
<reference evidence="3 4" key="1">
    <citation type="journal article" date="2004" name="Nature">
        <title>Genome evolution in yeasts.</title>
        <authorList>
            <consortium name="Genolevures"/>
            <person name="Dujon B."/>
            <person name="Sherman D."/>
            <person name="Fischer G."/>
            <person name="Durrens P."/>
            <person name="Casaregola S."/>
            <person name="Lafontaine I."/>
            <person name="de Montigny J."/>
            <person name="Marck C."/>
            <person name="Neuveglise C."/>
            <person name="Talla E."/>
            <person name="Goffard N."/>
            <person name="Frangeul L."/>
            <person name="Aigle M."/>
            <person name="Anthouard V."/>
            <person name="Babour A."/>
            <person name="Barbe V."/>
            <person name="Barnay S."/>
            <person name="Blanchin S."/>
            <person name="Beckerich J.M."/>
            <person name="Beyne E."/>
            <person name="Bleykasten C."/>
            <person name="Boisrame A."/>
            <person name="Boyer J."/>
            <person name="Cattolico L."/>
            <person name="Confanioleri F."/>
            <person name="de Daruvar A."/>
            <person name="Despons L."/>
            <person name="Fabre E."/>
            <person name="Fairhead C."/>
            <person name="Ferry-Dumazet H."/>
            <person name="Groppi A."/>
            <person name="Hantraye F."/>
            <person name="Hennequin C."/>
            <person name="Jauniaux N."/>
            <person name="Joyet P."/>
            <person name="Kachouri R."/>
            <person name="Kerrest A."/>
            <person name="Koszul R."/>
            <person name="Lemaire M."/>
            <person name="Lesur I."/>
            <person name="Ma L."/>
            <person name="Muller H."/>
            <person name="Nicaud J.M."/>
            <person name="Nikolski M."/>
            <person name="Oztas S."/>
            <person name="Ozier-Kalogeropoulos O."/>
            <person name="Pellenz S."/>
            <person name="Potier S."/>
            <person name="Richard G.F."/>
            <person name="Straub M.L."/>
            <person name="Suleau A."/>
            <person name="Swennene D."/>
            <person name="Tekaia F."/>
            <person name="Wesolowski-Louvel M."/>
            <person name="Westhof E."/>
            <person name="Wirth B."/>
            <person name="Zeniou-Meyer M."/>
            <person name="Zivanovic I."/>
            <person name="Bolotin-Fukuhara M."/>
            <person name="Thierry A."/>
            <person name="Bouchier C."/>
            <person name="Caudron B."/>
            <person name="Scarpelli C."/>
            <person name="Gaillardin C."/>
            <person name="Weissenbach J."/>
            <person name="Wincker P."/>
            <person name="Souciet J.L."/>
        </authorList>
    </citation>
    <scope>NUCLEOTIDE SEQUENCE [LARGE SCALE GENOMIC DNA]</scope>
    <source>
        <strain evidence="4">ATCC 36239 / CBS 767 / BCRC 21394 / JCM 1990 / NBRC 0083 / IGC 2968</strain>
    </source>
</reference>
<name>Q6BT13_DEBHA</name>
<feature type="signal peptide" evidence="2">
    <location>
        <begin position="1"/>
        <end position="23"/>
    </location>
</feature>
<sequence>MKLTVVDFIYFLKLSLLLREIFASSLDDEECIESEESDYTGENSVVKRTSNKEYTETATSIVYIYSPQTSFNSSMGLGHPTTILIASTHIEVVTITPGLVDSKESYTSELGSAVAQTIPNEVLSKITTICSSCSTSTNNNKNTAESILSIESQSDNSNSAVTFHGSTIAASSAGIASRHSEASNSSSYNPVSTRQTSSIIDQNSCGTDTCLSTNSTSTTTRNVRTSSSASQKLTNSQSSETESSTKVTNIKTTQIQSSSKSSVGTTSYHYFDSAGHQKVLNFPFFFALLLIDYTFF</sequence>
<proteinExistence type="predicted"/>
<dbReference type="HOGENOM" id="CLU_940165_0_0_1"/>
<dbReference type="KEGG" id="dha:DEHA2D04378g"/>
<feature type="chain" id="PRO_5004271513" evidence="2">
    <location>
        <begin position="24"/>
        <end position="296"/>
    </location>
</feature>
<dbReference type="GeneID" id="2901075"/>
<evidence type="ECO:0000256" key="1">
    <source>
        <dbReference type="SAM" id="MobiDB-lite"/>
    </source>
</evidence>
<evidence type="ECO:0000313" key="3">
    <source>
        <dbReference type="EMBL" id="CAG86796.2"/>
    </source>
</evidence>
<keyword evidence="4" id="KW-1185">Reference proteome</keyword>
<feature type="region of interest" description="Disordered" evidence="1">
    <location>
        <begin position="211"/>
        <end position="248"/>
    </location>
</feature>
<evidence type="ECO:0000313" key="4">
    <source>
        <dbReference type="Proteomes" id="UP000000599"/>
    </source>
</evidence>
<organism evidence="3 4">
    <name type="scientific">Debaryomyces hansenii (strain ATCC 36239 / CBS 767 / BCRC 21394 / JCM 1990 / NBRC 0083 / IGC 2968)</name>
    <name type="common">Yeast</name>
    <name type="synonym">Torulaspora hansenii</name>
    <dbReference type="NCBI Taxonomy" id="284592"/>
    <lineage>
        <taxon>Eukaryota</taxon>
        <taxon>Fungi</taxon>
        <taxon>Dikarya</taxon>
        <taxon>Ascomycota</taxon>
        <taxon>Saccharomycotina</taxon>
        <taxon>Pichiomycetes</taxon>
        <taxon>Debaryomycetaceae</taxon>
        <taxon>Debaryomyces</taxon>
    </lineage>
</organism>